<feature type="domain" description="AB hydrolase-1" evidence="1">
    <location>
        <begin position="40"/>
        <end position="291"/>
    </location>
</feature>
<evidence type="ECO:0000313" key="3">
    <source>
        <dbReference type="Proteomes" id="UP001604335"/>
    </source>
</evidence>
<comment type="caution">
    <text evidence="2">The sequence shown here is derived from an EMBL/GenBank/DDBJ whole genome shotgun (WGS) entry which is preliminary data.</text>
</comment>
<sequence>MTAIAPELTQFSATDACPYVWTWQGHRICYQHSGDAGPAVVLIHGFGASWRHWRKNIPFLAQHCRVFALDLIGFGGSAKPTPDREIRYTFETWGQLVADFCREVVGEAAFLVGNSIGCVVAMQAAVDHPELARAVVLLNCSLRLLHDRRRAELPWFKRVGSGYLQKILGWPWLGRTFFQQIAQPATVRKILCQAYRDTSAVTDELVEILMEPARDPGAADVFLAFTRYSQGPLPEDLLPKLPCPAMILWGAADPWEPIERGLAFEQYPAVERFVNLEGVGHCPQDEAPKQVNYLLRDWILWKAAAKQQHSPLSIGDWVEIAVVRPDGDPIWNGLRGQVEQVGDRAVTVRVEQGQGIRHFYREDVRAIEPPTDLEWDKDGE</sequence>
<keyword evidence="3" id="KW-1185">Reference proteome</keyword>
<dbReference type="Pfam" id="PF12697">
    <property type="entry name" value="Abhydrolase_6"/>
    <property type="match status" value="1"/>
</dbReference>
<dbReference type="SUPFAM" id="SSF53474">
    <property type="entry name" value="alpha/beta-Hydrolases"/>
    <property type="match status" value="1"/>
</dbReference>
<evidence type="ECO:0000313" key="2">
    <source>
        <dbReference type="EMBL" id="MFG3818818.1"/>
    </source>
</evidence>
<dbReference type="Proteomes" id="UP001604335">
    <property type="component" value="Unassembled WGS sequence"/>
</dbReference>
<dbReference type="InterPro" id="IPR000073">
    <property type="entry name" value="AB_hydrolase_1"/>
</dbReference>
<dbReference type="PANTHER" id="PTHR46438:SF12">
    <property type="entry name" value="ALPHA_BETA-HYDROLASES SUPERFAMILY PROTEIN"/>
    <property type="match status" value="1"/>
</dbReference>
<organism evidence="2 3">
    <name type="scientific">Limnothrix redekei LRLZ20PSL1</name>
    <dbReference type="NCBI Taxonomy" id="3112953"/>
    <lineage>
        <taxon>Bacteria</taxon>
        <taxon>Bacillati</taxon>
        <taxon>Cyanobacteriota</taxon>
        <taxon>Cyanophyceae</taxon>
        <taxon>Pseudanabaenales</taxon>
        <taxon>Pseudanabaenaceae</taxon>
        <taxon>Limnothrix</taxon>
    </lineage>
</organism>
<name>A0ABW7CCE0_9CYAN</name>
<protein>
    <submittedName>
        <fullName evidence="2">Alpha/beta fold hydrolase</fullName>
    </submittedName>
</protein>
<dbReference type="GO" id="GO:0016787">
    <property type="term" value="F:hydrolase activity"/>
    <property type="evidence" value="ECO:0007669"/>
    <property type="project" value="UniProtKB-KW"/>
</dbReference>
<dbReference type="EMBL" id="JAZAQF010000082">
    <property type="protein sequence ID" value="MFG3818818.1"/>
    <property type="molecule type" value="Genomic_DNA"/>
</dbReference>
<dbReference type="Gene3D" id="3.40.50.1820">
    <property type="entry name" value="alpha/beta hydrolase"/>
    <property type="match status" value="1"/>
</dbReference>
<accession>A0ABW7CCE0</accession>
<gene>
    <name evidence="2" type="ORF">VPK24_14315</name>
</gene>
<dbReference type="PANTHER" id="PTHR46438">
    <property type="entry name" value="ALPHA/BETA-HYDROLASES SUPERFAMILY PROTEIN"/>
    <property type="match status" value="1"/>
</dbReference>
<proteinExistence type="predicted"/>
<keyword evidence="2" id="KW-0378">Hydrolase</keyword>
<dbReference type="InterPro" id="IPR029058">
    <property type="entry name" value="AB_hydrolase_fold"/>
</dbReference>
<evidence type="ECO:0000259" key="1">
    <source>
        <dbReference type="Pfam" id="PF12697"/>
    </source>
</evidence>
<reference evidence="3" key="1">
    <citation type="journal article" date="2024" name="Algal Res.">
        <title>Biochemical, toxicological and genomic investigation of a high-biomass producing Limnothrix strain isolated from Italian shallow drinking water reservoir.</title>
        <authorList>
            <person name="Simonazzi M."/>
            <person name="Shishido T.K."/>
            <person name="Delbaje E."/>
            <person name="Wahlsten M."/>
            <person name="Fewer D.P."/>
            <person name="Sivonen K."/>
            <person name="Pezzolesi L."/>
            <person name="Pistocchi R."/>
        </authorList>
    </citation>
    <scope>NUCLEOTIDE SEQUENCE [LARGE SCALE GENOMIC DNA]</scope>
    <source>
        <strain evidence="3">LRLZ20PSL1</strain>
    </source>
</reference>
<dbReference type="PRINTS" id="PR00111">
    <property type="entry name" value="ABHYDROLASE"/>
</dbReference>